<evidence type="ECO:0000313" key="2">
    <source>
        <dbReference type="EMBL" id="STC81722.1"/>
    </source>
</evidence>
<dbReference type="Proteomes" id="UP000254287">
    <property type="component" value="Unassembled WGS sequence"/>
</dbReference>
<dbReference type="InterPro" id="IPR007560">
    <property type="entry name" value="Restrct_endonuc_IV_Mrr"/>
</dbReference>
<dbReference type="RefSeq" id="WP_239121843.1">
    <property type="nucleotide sequence ID" value="NZ_CP069533.1"/>
</dbReference>
<gene>
    <name evidence="2" type="ORF">NCTC10289_02514</name>
</gene>
<organism evidence="2 3">
    <name type="scientific">Corynebacterium minutissimum</name>
    <dbReference type="NCBI Taxonomy" id="38301"/>
    <lineage>
        <taxon>Bacteria</taxon>
        <taxon>Bacillati</taxon>
        <taxon>Actinomycetota</taxon>
        <taxon>Actinomycetes</taxon>
        <taxon>Mycobacteriales</taxon>
        <taxon>Corynebacteriaceae</taxon>
        <taxon>Corynebacterium</taxon>
    </lineage>
</organism>
<protein>
    <recommendedName>
        <fullName evidence="1">Restriction endonuclease type IV Mrr domain-containing protein</fullName>
    </recommendedName>
</protein>
<evidence type="ECO:0000259" key="1">
    <source>
        <dbReference type="Pfam" id="PF04471"/>
    </source>
</evidence>
<dbReference type="InterPro" id="IPR011856">
    <property type="entry name" value="tRNA_endonuc-like_dom_sf"/>
</dbReference>
<dbReference type="Pfam" id="PF04471">
    <property type="entry name" value="Mrr_cat"/>
    <property type="match status" value="1"/>
</dbReference>
<dbReference type="GO" id="GO:0004519">
    <property type="term" value="F:endonuclease activity"/>
    <property type="evidence" value="ECO:0007669"/>
    <property type="project" value="InterPro"/>
</dbReference>
<dbReference type="Gene3D" id="3.40.1350.10">
    <property type="match status" value="1"/>
</dbReference>
<dbReference type="AlphaFoldDB" id="A0A376D5A4"/>
<name>A0A376D5A4_9CORY</name>
<dbReference type="GO" id="GO:0009307">
    <property type="term" value="P:DNA restriction-modification system"/>
    <property type="evidence" value="ECO:0007669"/>
    <property type="project" value="InterPro"/>
</dbReference>
<proteinExistence type="predicted"/>
<dbReference type="GO" id="GO:0003677">
    <property type="term" value="F:DNA binding"/>
    <property type="evidence" value="ECO:0007669"/>
    <property type="project" value="InterPro"/>
</dbReference>
<feature type="domain" description="Restriction endonuclease type IV Mrr" evidence="1">
    <location>
        <begin position="245"/>
        <end position="375"/>
    </location>
</feature>
<reference evidence="2 3" key="1">
    <citation type="submission" date="2018-06" db="EMBL/GenBank/DDBJ databases">
        <authorList>
            <consortium name="Pathogen Informatics"/>
            <person name="Doyle S."/>
        </authorList>
    </citation>
    <scope>NUCLEOTIDE SEQUENCE [LARGE SCALE GENOMIC DNA]</scope>
    <source>
        <strain evidence="2 3">NCTC10289</strain>
    </source>
</reference>
<accession>A0A376D5A4</accession>
<sequence>MDLTELLIVFDRTLANLKKLDDVWERAKAFMPQGPAVSTDPEYEDLRRAWADLLAGLPPIEGWTIVDELPDIVALGQALWGYAELGEPPLSVWAAIEKPGNDLAEYRYKLNRSRRMAVRDRLEQLVVSIESDLSILLEDVERDSSEVLSGEVRDRLAESFSEVERLMGDTSRQSDRWGDLNRHLSFGQGHDWHDIQEMDWPSVKSDVLAAGLTGVDPLPVPDVDLGFAATGRLTGTATSALPWDHLNEEGFERLLFDLLRNLENHQNVQWLQRTRAADRGRDLSCERVIHDGAGGVRTERVVVQAKHWKTKSIGVSEISTNVANMDLISPPIVRVLVFATSGTFTLDAVDWCERHNEKGVAPSIELWPHSRLESLLAAHPALVVLCP</sequence>
<dbReference type="EMBL" id="UFXP01000001">
    <property type="protein sequence ID" value="STC81722.1"/>
    <property type="molecule type" value="Genomic_DNA"/>
</dbReference>
<evidence type="ECO:0000313" key="3">
    <source>
        <dbReference type="Proteomes" id="UP000254287"/>
    </source>
</evidence>